<evidence type="ECO:0000256" key="1">
    <source>
        <dbReference type="SAM" id="MobiDB-lite"/>
    </source>
</evidence>
<name>A0A1X7G036_9SPHN</name>
<dbReference type="Proteomes" id="UP000192934">
    <property type="component" value="Chromosome I"/>
</dbReference>
<reference evidence="3" key="1">
    <citation type="submission" date="2017-04" db="EMBL/GenBank/DDBJ databases">
        <authorList>
            <person name="Varghese N."/>
            <person name="Submissions S."/>
        </authorList>
    </citation>
    <scope>NUCLEOTIDE SEQUENCE [LARGE SCALE GENOMIC DNA]</scope>
    <source>
        <strain evidence="3">Dd16</strain>
    </source>
</reference>
<proteinExistence type="predicted"/>
<evidence type="ECO:0000313" key="2">
    <source>
        <dbReference type="EMBL" id="SMF61213.1"/>
    </source>
</evidence>
<dbReference type="EMBL" id="LT840185">
    <property type="protein sequence ID" value="SMF61213.1"/>
    <property type="molecule type" value="Genomic_DNA"/>
</dbReference>
<gene>
    <name evidence="2" type="ORF">SAMN06295910_0195</name>
</gene>
<accession>A0A1X7G036</accession>
<dbReference type="STRING" id="941907.SAMN06295910_0195"/>
<organism evidence="2 3">
    <name type="scientific">Allosphingosinicella indica</name>
    <dbReference type="NCBI Taxonomy" id="941907"/>
    <lineage>
        <taxon>Bacteria</taxon>
        <taxon>Pseudomonadati</taxon>
        <taxon>Pseudomonadota</taxon>
        <taxon>Alphaproteobacteria</taxon>
        <taxon>Sphingomonadales</taxon>
        <taxon>Sphingomonadaceae</taxon>
        <taxon>Allosphingosinicella</taxon>
    </lineage>
</organism>
<protein>
    <submittedName>
        <fullName evidence="2">Uncharacterized protein</fullName>
    </submittedName>
</protein>
<keyword evidence="3" id="KW-1185">Reference proteome</keyword>
<feature type="compositionally biased region" description="Basic and acidic residues" evidence="1">
    <location>
        <begin position="189"/>
        <end position="216"/>
    </location>
</feature>
<dbReference type="AlphaFoldDB" id="A0A1X7G036"/>
<evidence type="ECO:0000313" key="3">
    <source>
        <dbReference type="Proteomes" id="UP000192934"/>
    </source>
</evidence>
<sequence length="232" mass="25591">MWTPGQRPSISREIPGFSGRKRARDCEHHAVWIGAAIARAPRGDLRVEIERRLAGERRIGRTYPFALDPMAIGACGNPARGITACPQYRRQHTGGWRCRERHRRIISRHRSALFGRQSFGNRLHLRMKTKVCRIALHLPLQIAGIDAGKPRRAAAVAAPLEPMASKAGGCSARIPAAHRDQLSGFGEAVGRRPVDRAAARAEQRDDGEEDSRRPESHLAGNRCNAAMVPVST</sequence>
<feature type="region of interest" description="Disordered" evidence="1">
    <location>
        <begin position="185"/>
        <end position="232"/>
    </location>
</feature>